<dbReference type="Proteomes" id="UP000054166">
    <property type="component" value="Unassembled WGS sequence"/>
</dbReference>
<sequence>LKDHEVTCCNCSVCMRNGRLVVYPKREDVKLYTGYGDLRSYLFANKQVEHMFCPTCGS</sequence>
<gene>
    <name evidence="5" type="ORF">PILCRDRAFT_37193</name>
</gene>
<keyword evidence="2" id="KW-0479">Metal-binding</keyword>
<reference evidence="5 6" key="1">
    <citation type="submission" date="2014-04" db="EMBL/GenBank/DDBJ databases">
        <authorList>
            <consortium name="DOE Joint Genome Institute"/>
            <person name="Kuo A."/>
            <person name="Tarkka M."/>
            <person name="Buscot F."/>
            <person name="Kohler A."/>
            <person name="Nagy L.G."/>
            <person name="Floudas D."/>
            <person name="Copeland A."/>
            <person name="Barry K.W."/>
            <person name="Cichocki N."/>
            <person name="Veneault-Fourrey C."/>
            <person name="LaButti K."/>
            <person name="Lindquist E.A."/>
            <person name="Lipzen A."/>
            <person name="Lundell T."/>
            <person name="Morin E."/>
            <person name="Murat C."/>
            <person name="Sun H."/>
            <person name="Tunlid A."/>
            <person name="Henrissat B."/>
            <person name="Grigoriev I.V."/>
            <person name="Hibbett D.S."/>
            <person name="Martin F."/>
            <person name="Nordberg H.P."/>
            <person name="Cantor M.N."/>
            <person name="Hua S.X."/>
        </authorList>
    </citation>
    <scope>NUCLEOTIDE SEQUENCE [LARGE SCALE GENOMIC DNA]</scope>
    <source>
        <strain evidence="5 6">F 1598</strain>
    </source>
</reference>
<dbReference type="OrthoDB" id="2993351at2759"/>
<evidence type="ECO:0000256" key="2">
    <source>
        <dbReference type="ARBA" id="ARBA00022723"/>
    </source>
</evidence>
<keyword evidence="6" id="KW-1185">Reference proteome</keyword>
<keyword evidence="3" id="KW-0862">Zinc</keyword>
<proteinExistence type="inferred from homology"/>
<dbReference type="Gene3D" id="2.170.150.70">
    <property type="match status" value="1"/>
</dbReference>
<feature type="non-terminal residue" evidence="5">
    <location>
        <position position="58"/>
    </location>
</feature>
<evidence type="ECO:0000256" key="1">
    <source>
        <dbReference type="ARBA" id="ARBA00005495"/>
    </source>
</evidence>
<comment type="similarity">
    <text evidence="1">Belongs to the Gfa family.</text>
</comment>
<evidence type="ECO:0000313" key="5">
    <source>
        <dbReference type="EMBL" id="KIM77134.1"/>
    </source>
</evidence>
<feature type="non-terminal residue" evidence="5">
    <location>
        <position position="1"/>
    </location>
</feature>
<dbReference type="InterPro" id="IPR006913">
    <property type="entry name" value="CENP-V/GFA"/>
</dbReference>
<dbReference type="HOGENOM" id="CLU_2984620_0_0_1"/>
<dbReference type="InterPro" id="IPR011057">
    <property type="entry name" value="Mss4-like_sf"/>
</dbReference>
<dbReference type="PROSITE" id="PS51891">
    <property type="entry name" value="CENP_V_GFA"/>
    <property type="match status" value="1"/>
</dbReference>
<dbReference type="AlphaFoldDB" id="A0A0C3FBC2"/>
<reference evidence="6" key="2">
    <citation type="submission" date="2015-01" db="EMBL/GenBank/DDBJ databases">
        <title>Evolutionary Origins and Diversification of the Mycorrhizal Mutualists.</title>
        <authorList>
            <consortium name="DOE Joint Genome Institute"/>
            <consortium name="Mycorrhizal Genomics Consortium"/>
            <person name="Kohler A."/>
            <person name="Kuo A."/>
            <person name="Nagy L.G."/>
            <person name="Floudas D."/>
            <person name="Copeland A."/>
            <person name="Barry K.W."/>
            <person name="Cichocki N."/>
            <person name="Veneault-Fourrey C."/>
            <person name="LaButti K."/>
            <person name="Lindquist E.A."/>
            <person name="Lipzen A."/>
            <person name="Lundell T."/>
            <person name="Morin E."/>
            <person name="Murat C."/>
            <person name="Riley R."/>
            <person name="Ohm R."/>
            <person name="Sun H."/>
            <person name="Tunlid A."/>
            <person name="Henrissat B."/>
            <person name="Grigoriev I.V."/>
            <person name="Hibbett D.S."/>
            <person name="Martin F."/>
        </authorList>
    </citation>
    <scope>NUCLEOTIDE SEQUENCE [LARGE SCALE GENOMIC DNA]</scope>
    <source>
        <strain evidence="6">F 1598</strain>
    </source>
</reference>
<evidence type="ECO:0000313" key="6">
    <source>
        <dbReference type="Proteomes" id="UP000054166"/>
    </source>
</evidence>
<dbReference type="InParanoid" id="A0A0C3FBC2"/>
<evidence type="ECO:0000256" key="3">
    <source>
        <dbReference type="ARBA" id="ARBA00022833"/>
    </source>
</evidence>
<evidence type="ECO:0000259" key="4">
    <source>
        <dbReference type="PROSITE" id="PS51891"/>
    </source>
</evidence>
<dbReference type="GO" id="GO:0046872">
    <property type="term" value="F:metal ion binding"/>
    <property type="evidence" value="ECO:0007669"/>
    <property type="project" value="UniProtKB-KW"/>
</dbReference>
<organism evidence="5 6">
    <name type="scientific">Piloderma croceum (strain F 1598)</name>
    <dbReference type="NCBI Taxonomy" id="765440"/>
    <lineage>
        <taxon>Eukaryota</taxon>
        <taxon>Fungi</taxon>
        <taxon>Dikarya</taxon>
        <taxon>Basidiomycota</taxon>
        <taxon>Agaricomycotina</taxon>
        <taxon>Agaricomycetes</taxon>
        <taxon>Agaricomycetidae</taxon>
        <taxon>Atheliales</taxon>
        <taxon>Atheliaceae</taxon>
        <taxon>Piloderma</taxon>
    </lineage>
</organism>
<feature type="domain" description="CENP-V/GFA" evidence="4">
    <location>
        <begin position="1"/>
        <end position="58"/>
    </location>
</feature>
<name>A0A0C3FBC2_PILCF</name>
<dbReference type="SUPFAM" id="SSF51316">
    <property type="entry name" value="Mss4-like"/>
    <property type="match status" value="1"/>
</dbReference>
<accession>A0A0C3FBC2</accession>
<protein>
    <recommendedName>
        <fullName evidence="4">CENP-V/GFA domain-containing protein</fullName>
    </recommendedName>
</protein>
<dbReference type="EMBL" id="KN833028">
    <property type="protein sequence ID" value="KIM77134.1"/>
    <property type="molecule type" value="Genomic_DNA"/>
</dbReference>
<dbReference type="GO" id="GO:0016846">
    <property type="term" value="F:carbon-sulfur lyase activity"/>
    <property type="evidence" value="ECO:0007669"/>
    <property type="project" value="InterPro"/>
</dbReference>